<feature type="coiled-coil region" evidence="1">
    <location>
        <begin position="266"/>
        <end position="314"/>
    </location>
</feature>
<evidence type="ECO:0000256" key="1">
    <source>
        <dbReference type="SAM" id="Coils"/>
    </source>
</evidence>
<feature type="compositionally biased region" description="Low complexity" evidence="2">
    <location>
        <begin position="405"/>
        <end position="421"/>
    </location>
</feature>
<reference evidence="4 5" key="1">
    <citation type="journal article" date="2010" name="J. Bacteriol.">
        <title>Completed genome sequence of the anaerobic iron-oxidizing bacterium Acidovorax ebreus strain TPSY.</title>
        <authorList>
            <person name="Byrne-Bailey K.G."/>
            <person name="Weber K.A."/>
            <person name="Chair A.H."/>
            <person name="Bose S."/>
            <person name="Knox T."/>
            <person name="Spanbauer T.L."/>
            <person name="Chertkov O."/>
            <person name="Coates J.D."/>
        </authorList>
    </citation>
    <scope>NUCLEOTIDE SEQUENCE [LARGE SCALE GENOMIC DNA]</scope>
    <source>
        <strain evidence="4 5">TPSY</strain>
    </source>
</reference>
<feature type="transmembrane region" description="Helical" evidence="3">
    <location>
        <begin position="21"/>
        <end position="41"/>
    </location>
</feature>
<gene>
    <name evidence="4" type="ordered locus">Dtpsy_1940</name>
</gene>
<accession>A0A9J9QE76</accession>
<dbReference type="Proteomes" id="UP000000450">
    <property type="component" value="Chromosome"/>
</dbReference>
<evidence type="ECO:0000256" key="3">
    <source>
        <dbReference type="SAM" id="Phobius"/>
    </source>
</evidence>
<feature type="region of interest" description="Disordered" evidence="2">
    <location>
        <begin position="583"/>
        <end position="610"/>
    </location>
</feature>
<keyword evidence="3" id="KW-0812">Transmembrane</keyword>
<feature type="region of interest" description="Disordered" evidence="2">
    <location>
        <begin position="366"/>
        <end position="421"/>
    </location>
</feature>
<evidence type="ECO:0000256" key="2">
    <source>
        <dbReference type="SAM" id="MobiDB-lite"/>
    </source>
</evidence>
<keyword evidence="1" id="KW-0175">Coiled coil</keyword>
<sequence length="694" mass="73685">MRQGYGKIYKQIETIVFMRNLLVGAWIYAAAFGASALSLGGSHGTVVLGSTIDLTFEVRPDPGKTVASSCLGARLVLGATTVPETRMHVTPLEGGAIPMVRVQALIPVDEPVLTATLTAGCEGRVSRTYTFLADPPGTAPPAARQPIDLSRLAVPAPRATPQVRNALGGEGEDARTVRRPRAQPRVPAASTQAPAERAAKTATTLRTSAKVSPPAAAAAPSRLVMEPLDLGPDNASALQLTREPPQMSPRPSEALRAESAAWWQALDTSTAQTQRFEERLKRLEADAAAQGQLVERERATAAELRERLAQVESQGFPATVVYMLAGLLVLALACIAWLLRRTRREALQAWRDSVALSGGLRDGAVAAEGPDGKLRLQVEPDARDVWQPTAPPPQGPDSGPPPLTPTAAPVSAPAAAPGPAVAAPAVEPLQARAQSGVQPESLFDLQQQAEFFTSVGEHEQAIHVLRQYIAQHGEDSPLAHLELLRLYHQLGRTDSFDGLRAQVEERFNVRVPPFAQFQQLGRSLEEHPEALARVEAAWSSPEVLAVLEGLLFHRGQTQGEGPFDLAALDDLLLLLSIAQTTPAHLRGAPPPRARTTPRATPALHPMGAQDGTGRSLDSMAAGLALLPVDDGSPASTCAAAVDVDVSGPPHITLSDLPPVPVTPAPAQGQAVGFGMENDKLELRFELEQSQKNRF</sequence>
<organism evidence="4 5">
    <name type="scientific">Acidovorax ebreus (strain TPSY)</name>
    <name type="common">Diaphorobacter sp. (strain TPSY)</name>
    <dbReference type="NCBI Taxonomy" id="535289"/>
    <lineage>
        <taxon>Bacteria</taxon>
        <taxon>Pseudomonadati</taxon>
        <taxon>Pseudomonadota</taxon>
        <taxon>Betaproteobacteria</taxon>
        <taxon>Burkholderiales</taxon>
        <taxon>Comamonadaceae</taxon>
        <taxon>Diaphorobacter</taxon>
    </lineage>
</organism>
<dbReference type="KEGG" id="dia:Dtpsy_1940"/>
<keyword evidence="3" id="KW-0472">Membrane</keyword>
<feature type="region of interest" description="Disordered" evidence="2">
    <location>
        <begin position="157"/>
        <end position="220"/>
    </location>
</feature>
<dbReference type="EMBL" id="CP001392">
    <property type="protein sequence ID" value="ACM33396.1"/>
    <property type="molecule type" value="Genomic_DNA"/>
</dbReference>
<feature type="compositionally biased region" description="Pro residues" evidence="2">
    <location>
        <begin position="389"/>
        <end position="404"/>
    </location>
</feature>
<feature type="compositionally biased region" description="Polar residues" evidence="2">
    <location>
        <begin position="201"/>
        <end position="210"/>
    </location>
</feature>
<feature type="compositionally biased region" description="Basic and acidic residues" evidence="2">
    <location>
        <begin position="370"/>
        <end position="384"/>
    </location>
</feature>
<evidence type="ECO:0000313" key="5">
    <source>
        <dbReference type="Proteomes" id="UP000000450"/>
    </source>
</evidence>
<keyword evidence="5" id="KW-1185">Reference proteome</keyword>
<evidence type="ECO:0000313" key="4">
    <source>
        <dbReference type="EMBL" id="ACM33396.1"/>
    </source>
</evidence>
<dbReference type="AlphaFoldDB" id="A0A9J9QE76"/>
<protein>
    <submittedName>
        <fullName evidence="4">Uncharacterized protein</fullName>
    </submittedName>
</protein>
<name>A0A9J9QE76_ACIET</name>
<feature type="compositionally biased region" description="Low complexity" evidence="2">
    <location>
        <begin position="593"/>
        <end position="602"/>
    </location>
</feature>
<proteinExistence type="predicted"/>
<feature type="transmembrane region" description="Helical" evidence="3">
    <location>
        <begin position="320"/>
        <end position="339"/>
    </location>
</feature>
<keyword evidence="3" id="KW-1133">Transmembrane helix</keyword>